<evidence type="ECO:0000313" key="2">
    <source>
        <dbReference type="Proteomes" id="UP001172155"/>
    </source>
</evidence>
<organism evidence="1 2">
    <name type="scientific">Schizothecium vesticola</name>
    <dbReference type="NCBI Taxonomy" id="314040"/>
    <lineage>
        <taxon>Eukaryota</taxon>
        <taxon>Fungi</taxon>
        <taxon>Dikarya</taxon>
        <taxon>Ascomycota</taxon>
        <taxon>Pezizomycotina</taxon>
        <taxon>Sordariomycetes</taxon>
        <taxon>Sordariomycetidae</taxon>
        <taxon>Sordariales</taxon>
        <taxon>Schizotheciaceae</taxon>
        <taxon>Schizothecium</taxon>
    </lineage>
</organism>
<name>A0AA40KAJ0_9PEZI</name>
<dbReference type="AlphaFoldDB" id="A0AA40KAJ0"/>
<evidence type="ECO:0000313" key="1">
    <source>
        <dbReference type="EMBL" id="KAK0751950.1"/>
    </source>
</evidence>
<proteinExistence type="predicted"/>
<accession>A0AA40KAJ0</accession>
<gene>
    <name evidence="1" type="ORF">B0T18DRAFT_388001</name>
</gene>
<protein>
    <submittedName>
        <fullName evidence="1">Uncharacterized protein</fullName>
    </submittedName>
</protein>
<dbReference type="Proteomes" id="UP001172155">
    <property type="component" value="Unassembled WGS sequence"/>
</dbReference>
<keyword evidence="2" id="KW-1185">Reference proteome</keyword>
<comment type="caution">
    <text evidence="1">The sequence shown here is derived from an EMBL/GenBank/DDBJ whole genome shotgun (WGS) entry which is preliminary data.</text>
</comment>
<dbReference type="EMBL" id="JAUKUD010000002">
    <property type="protein sequence ID" value="KAK0751950.1"/>
    <property type="molecule type" value="Genomic_DNA"/>
</dbReference>
<reference evidence="1" key="1">
    <citation type="submission" date="2023-06" db="EMBL/GenBank/DDBJ databases">
        <title>Genome-scale phylogeny and comparative genomics of the fungal order Sordariales.</title>
        <authorList>
            <consortium name="Lawrence Berkeley National Laboratory"/>
            <person name="Hensen N."/>
            <person name="Bonometti L."/>
            <person name="Westerberg I."/>
            <person name="Brannstrom I.O."/>
            <person name="Guillou S."/>
            <person name="Cros-Aarteil S."/>
            <person name="Calhoun S."/>
            <person name="Haridas S."/>
            <person name="Kuo A."/>
            <person name="Mondo S."/>
            <person name="Pangilinan J."/>
            <person name="Riley R."/>
            <person name="LaButti K."/>
            <person name="Andreopoulos B."/>
            <person name="Lipzen A."/>
            <person name="Chen C."/>
            <person name="Yanf M."/>
            <person name="Daum C."/>
            <person name="Ng V."/>
            <person name="Clum A."/>
            <person name="Steindorff A."/>
            <person name="Ohm R."/>
            <person name="Martin F."/>
            <person name="Silar P."/>
            <person name="Natvig D."/>
            <person name="Lalanne C."/>
            <person name="Gautier V."/>
            <person name="Ament-velasquez S.L."/>
            <person name="Kruys A."/>
            <person name="Hutchinson M.I."/>
            <person name="Powell A.J."/>
            <person name="Barry K."/>
            <person name="Miller A.N."/>
            <person name="Grigoriev I.V."/>
            <person name="Debuchy R."/>
            <person name="Gladieux P."/>
            <person name="Thoren M.H."/>
            <person name="Johannesson H."/>
        </authorList>
    </citation>
    <scope>NUCLEOTIDE SEQUENCE</scope>
    <source>
        <strain evidence="1">SMH3187-1</strain>
    </source>
</reference>
<sequence length="189" mass="19766">MPPPMTPGQGLPTTTNTETAAVYVLKVVTILPSNTTTTIWAIVTLTEDPALRSPTSTTTGLSSSTIKTSATNPLVVTTPSPPPNPIPPAAPEAIQIIDNEKFGIPLRVGSLGDDSGPPFSTTPAALSVLAPRDDTVVCVRPFGVPAACCWDIVERRRTRRRERELELQERLWGAAVGAEVAGTCGGSPG</sequence>